<dbReference type="Pfam" id="PF04588">
    <property type="entry name" value="HIG_1_N"/>
    <property type="match status" value="1"/>
</dbReference>
<organism evidence="8 9">
    <name type="scientific">Dacryopinax primogenitus (strain DJM 731)</name>
    <name type="common">Brown rot fungus</name>
    <dbReference type="NCBI Taxonomy" id="1858805"/>
    <lineage>
        <taxon>Eukaryota</taxon>
        <taxon>Fungi</taxon>
        <taxon>Dikarya</taxon>
        <taxon>Basidiomycota</taxon>
        <taxon>Agaricomycotina</taxon>
        <taxon>Dacrymycetes</taxon>
        <taxon>Dacrymycetales</taxon>
        <taxon>Dacrymycetaceae</taxon>
        <taxon>Dacryopinax</taxon>
    </lineage>
</organism>
<sequence length="82" mass="9277">ETYVQKGWRKCKEQPIVPLGVVLTCMAFLGATRSMRTGNKASFNRYLRFRVVAQGVTVLGCVAGAWWIGREARLEGMKLERE</sequence>
<dbReference type="Proteomes" id="UP000030653">
    <property type="component" value="Unassembled WGS sequence"/>
</dbReference>
<dbReference type="InterPro" id="IPR050355">
    <property type="entry name" value="RCF1"/>
</dbReference>
<dbReference type="AlphaFoldDB" id="M5G6K7"/>
<keyword evidence="5 6" id="KW-0472">Membrane</keyword>
<protein>
    <recommendedName>
        <fullName evidence="7">HIG1 domain-containing protein</fullName>
    </recommendedName>
</protein>
<accession>M5G6K7</accession>
<feature type="transmembrane region" description="Helical" evidence="6">
    <location>
        <begin position="16"/>
        <end position="35"/>
    </location>
</feature>
<evidence type="ECO:0000256" key="3">
    <source>
        <dbReference type="ARBA" id="ARBA00022989"/>
    </source>
</evidence>
<evidence type="ECO:0000256" key="4">
    <source>
        <dbReference type="ARBA" id="ARBA00023128"/>
    </source>
</evidence>
<dbReference type="RefSeq" id="XP_040630734.1">
    <property type="nucleotide sequence ID" value="XM_040774382.1"/>
</dbReference>
<evidence type="ECO:0000256" key="2">
    <source>
        <dbReference type="ARBA" id="ARBA00022692"/>
    </source>
</evidence>
<name>M5G6K7_DACPD</name>
<evidence type="ECO:0000313" key="8">
    <source>
        <dbReference type="EMBL" id="EJU03840.1"/>
    </source>
</evidence>
<dbReference type="STRING" id="1858805.M5G6K7"/>
<feature type="non-terminal residue" evidence="8">
    <location>
        <position position="1"/>
    </location>
</feature>
<dbReference type="GO" id="GO:0031966">
    <property type="term" value="C:mitochondrial membrane"/>
    <property type="evidence" value="ECO:0007669"/>
    <property type="project" value="UniProtKB-SubCell"/>
</dbReference>
<feature type="transmembrane region" description="Helical" evidence="6">
    <location>
        <begin position="47"/>
        <end position="68"/>
    </location>
</feature>
<dbReference type="InterPro" id="IPR007667">
    <property type="entry name" value="Hypoxia_induced_domain"/>
</dbReference>
<dbReference type="GO" id="GO:0097250">
    <property type="term" value="P:mitochondrial respirasome assembly"/>
    <property type="evidence" value="ECO:0007669"/>
    <property type="project" value="TreeGrafter"/>
</dbReference>
<dbReference type="OMA" id="KSREEPF"/>
<keyword evidence="4" id="KW-0496">Mitochondrion</keyword>
<evidence type="ECO:0000256" key="5">
    <source>
        <dbReference type="ARBA" id="ARBA00023136"/>
    </source>
</evidence>
<evidence type="ECO:0000256" key="6">
    <source>
        <dbReference type="SAM" id="Phobius"/>
    </source>
</evidence>
<dbReference type="GeneID" id="63689444"/>
<evidence type="ECO:0000256" key="1">
    <source>
        <dbReference type="ARBA" id="ARBA00004325"/>
    </source>
</evidence>
<dbReference type="OrthoDB" id="6604018at2759"/>
<comment type="subcellular location">
    <subcellularLocation>
        <location evidence="1">Mitochondrion membrane</location>
    </subcellularLocation>
</comment>
<dbReference type="HOGENOM" id="CLU_087356_5_2_1"/>
<feature type="domain" description="HIG1" evidence="7">
    <location>
        <begin position="1"/>
        <end position="79"/>
    </location>
</feature>
<evidence type="ECO:0000313" key="9">
    <source>
        <dbReference type="Proteomes" id="UP000030653"/>
    </source>
</evidence>
<dbReference type="EMBL" id="JH795859">
    <property type="protein sequence ID" value="EJU03840.1"/>
    <property type="molecule type" value="Genomic_DNA"/>
</dbReference>
<dbReference type="Gene3D" id="6.10.140.1320">
    <property type="match status" value="1"/>
</dbReference>
<feature type="non-terminal residue" evidence="8">
    <location>
        <position position="82"/>
    </location>
</feature>
<evidence type="ECO:0000259" key="7">
    <source>
        <dbReference type="PROSITE" id="PS51503"/>
    </source>
</evidence>
<dbReference type="PANTHER" id="PTHR12297">
    <property type="entry name" value="HYPOXIA-INDUCBILE GENE 1 HIG1 -RELATED"/>
    <property type="match status" value="1"/>
</dbReference>
<dbReference type="PROSITE" id="PS51503">
    <property type="entry name" value="HIG1"/>
    <property type="match status" value="1"/>
</dbReference>
<gene>
    <name evidence="8" type="ORF">DACRYDRAFT_34672</name>
</gene>
<keyword evidence="2 6" id="KW-0812">Transmembrane</keyword>
<reference evidence="8 9" key="1">
    <citation type="journal article" date="2012" name="Science">
        <title>The Paleozoic origin of enzymatic lignin decomposition reconstructed from 31 fungal genomes.</title>
        <authorList>
            <person name="Floudas D."/>
            <person name="Binder M."/>
            <person name="Riley R."/>
            <person name="Barry K."/>
            <person name="Blanchette R.A."/>
            <person name="Henrissat B."/>
            <person name="Martinez A.T."/>
            <person name="Otillar R."/>
            <person name="Spatafora J.W."/>
            <person name="Yadav J.S."/>
            <person name="Aerts A."/>
            <person name="Benoit I."/>
            <person name="Boyd A."/>
            <person name="Carlson A."/>
            <person name="Copeland A."/>
            <person name="Coutinho P.M."/>
            <person name="de Vries R.P."/>
            <person name="Ferreira P."/>
            <person name="Findley K."/>
            <person name="Foster B."/>
            <person name="Gaskell J."/>
            <person name="Glotzer D."/>
            <person name="Gorecki P."/>
            <person name="Heitman J."/>
            <person name="Hesse C."/>
            <person name="Hori C."/>
            <person name="Igarashi K."/>
            <person name="Jurgens J.A."/>
            <person name="Kallen N."/>
            <person name="Kersten P."/>
            <person name="Kohler A."/>
            <person name="Kuees U."/>
            <person name="Kumar T.K.A."/>
            <person name="Kuo A."/>
            <person name="LaButti K."/>
            <person name="Larrondo L.F."/>
            <person name="Lindquist E."/>
            <person name="Ling A."/>
            <person name="Lombard V."/>
            <person name="Lucas S."/>
            <person name="Lundell T."/>
            <person name="Martin R."/>
            <person name="McLaughlin D.J."/>
            <person name="Morgenstern I."/>
            <person name="Morin E."/>
            <person name="Murat C."/>
            <person name="Nagy L.G."/>
            <person name="Nolan M."/>
            <person name="Ohm R.A."/>
            <person name="Patyshakuliyeva A."/>
            <person name="Rokas A."/>
            <person name="Ruiz-Duenas F.J."/>
            <person name="Sabat G."/>
            <person name="Salamov A."/>
            <person name="Samejima M."/>
            <person name="Schmutz J."/>
            <person name="Slot J.C."/>
            <person name="St John F."/>
            <person name="Stenlid J."/>
            <person name="Sun H."/>
            <person name="Sun S."/>
            <person name="Syed K."/>
            <person name="Tsang A."/>
            <person name="Wiebenga A."/>
            <person name="Young D."/>
            <person name="Pisabarro A."/>
            <person name="Eastwood D.C."/>
            <person name="Martin F."/>
            <person name="Cullen D."/>
            <person name="Grigoriev I.V."/>
            <person name="Hibbett D.S."/>
        </authorList>
    </citation>
    <scope>NUCLEOTIDE SEQUENCE [LARGE SCALE GENOMIC DNA]</scope>
    <source>
        <strain evidence="8 9">DJM-731 SS1</strain>
    </source>
</reference>
<keyword evidence="9" id="KW-1185">Reference proteome</keyword>
<dbReference type="PANTHER" id="PTHR12297:SF3">
    <property type="entry name" value="HIG1 DOMAIN FAMILY MEMBER 1A"/>
    <property type="match status" value="1"/>
</dbReference>
<proteinExistence type="predicted"/>
<keyword evidence="3 6" id="KW-1133">Transmembrane helix</keyword>